<dbReference type="GO" id="GO:0005886">
    <property type="term" value="C:plasma membrane"/>
    <property type="evidence" value="ECO:0007669"/>
    <property type="project" value="UniProtKB-SubCell"/>
</dbReference>
<evidence type="ECO:0000256" key="3">
    <source>
        <dbReference type="ARBA" id="ARBA00022448"/>
    </source>
</evidence>
<sequence length="350" mass="38074">MLGFDPRAGKIVWTVFLFALAVLIVYKIASVLLVTVFAVFFSYLLYPLVERLERHMPRKVPRSVSIGIVFILVVVVAIVAGSVFGVTVQDEAGRLANQLPKLLDTSTMADRLSLPSFLEPLRARILELVREQLSTSSDQAMPLVRNVGLGVMHAASNLVYLVLIPIMSFLMINEAPSIHAALLSWIRSSDKRMWAGIIEDLDTLLSRYVRALLLLSLATLIVYSIAFYLLGVPYALLLATTAAVLEFIPFAGPLAAVVATVTVAGFSGYPHLLWLIGFIVAYRLFQDYALNPYLMSEGVKVSPLLVIVGLLAGEQLGGVAGIFLSVPVIAALKIVLSRAWAAQSLGNEVH</sequence>
<keyword evidence="6 8" id="KW-1133">Transmembrane helix</keyword>
<gene>
    <name evidence="9" type="ORF">C0Q88_18475</name>
</gene>
<comment type="subcellular location">
    <subcellularLocation>
        <location evidence="1">Cell membrane</location>
        <topology evidence="1">Multi-pass membrane protein</topology>
    </subcellularLocation>
</comment>
<evidence type="ECO:0000256" key="4">
    <source>
        <dbReference type="ARBA" id="ARBA00022475"/>
    </source>
</evidence>
<feature type="transmembrane region" description="Helical" evidence="8">
    <location>
        <begin position="268"/>
        <end position="285"/>
    </location>
</feature>
<dbReference type="AlphaFoldDB" id="A0A2N4TPC7"/>
<proteinExistence type="inferred from homology"/>
<evidence type="ECO:0000313" key="9">
    <source>
        <dbReference type="EMBL" id="PLC41564.1"/>
    </source>
</evidence>
<keyword evidence="3" id="KW-0813">Transport</keyword>
<comment type="caution">
    <text evidence="9">The sequence shown here is derived from an EMBL/GenBank/DDBJ whole genome shotgun (WGS) entry which is preliminary data.</text>
</comment>
<reference evidence="9 10" key="1">
    <citation type="submission" date="2017-12" db="EMBL/GenBank/DDBJ databases">
        <title>Draft genome sequence of Ralstonia pickettii 52.</title>
        <authorList>
            <person name="Zheng B."/>
        </authorList>
    </citation>
    <scope>NUCLEOTIDE SEQUENCE [LARGE SCALE GENOMIC DNA]</scope>
    <source>
        <strain evidence="9 10">52</strain>
    </source>
</reference>
<organism evidence="9 10">
    <name type="scientific">Ralstonia pickettii</name>
    <name type="common">Burkholderia pickettii</name>
    <dbReference type="NCBI Taxonomy" id="329"/>
    <lineage>
        <taxon>Bacteria</taxon>
        <taxon>Pseudomonadati</taxon>
        <taxon>Pseudomonadota</taxon>
        <taxon>Betaproteobacteria</taxon>
        <taxon>Burkholderiales</taxon>
        <taxon>Burkholderiaceae</taxon>
        <taxon>Ralstonia</taxon>
    </lineage>
</organism>
<evidence type="ECO:0000256" key="2">
    <source>
        <dbReference type="ARBA" id="ARBA00009773"/>
    </source>
</evidence>
<feature type="transmembrane region" description="Helical" evidence="8">
    <location>
        <begin position="305"/>
        <end position="332"/>
    </location>
</feature>
<accession>A0A2N4TPC7</accession>
<protein>
    <submittedName>
        <fullName evidence="9">AI-2E family transporter</fullName>
    </submittedName>
</protein>
<name>A0A2N4TPC7_RALPI</name>
<feature type="transmembrane region" description="Helical" evidence="8">
    <location>
        <begin position="66"/>
        <end position="88"/>
    </location>
</feature>
<evidence type="ECO:0000256" key="6">
    <source>
        <dbReference type="ARBA" id="ARBA00022989"/>
    </source>
</evidence>
<dbReference type="RefSeq" id="WP_102066775.1">
    <property type="nucleotide sequence ID" value="NZ_PKQE01000004.1"/>
</dbReference>
<dbReference type="InterPro" id="IPR002549">
    <property type="entry name" value="AI-2E-like"/>
</dbReference>
<feature type="transmembrane region" description="Helical" evidence="8">
    <location>
        <begin position="236"/>
        <end position="261"/>
    </location>
</feature>
<evidence type="ECO:0000256" key="7">
    <source>
        <dbReference type="ARBA" id="ARBA00023136"/>
    </source>
</evidence>
<evidence type="ECO:0000256" key="1">
    <source>
        <dbReference type="ARBA" id="ARBA00004651"/>
    </source>
</evidence>
<dbReference type="Pfam" id="PF01594">
    <property type="entry name" value="AI-2E_transport"/>
    <property type="match status" value="1"/>
</dbReference>
<dbReference type="EMBL" id="PKQE01000004">
    <property type="protein sequence ID" value="PLC41564.1"/>
    <property type="molecule type" value="Genomic_DNA"/>
</dbReference>
<evidence type="ECO:0000313" key="10">
    <source>
        <dbReference type="Proteomes" id="UP000234456"/>
    </source>
</evidence>
<feature type="transmembrane region" description="Helical" evidence="8">
    <location>
        <begin position="207"/>
        <end position="230"/>
    </location>
</feature>
<feature type="transmembrane region" description="Helical" evidence="8">
    <location>
        <begin position="12"/>
        <end position="45"/>
    </location>
</feature>
<evidence type="ECO:0000256" key="8">
    <source>
        <dbReference type="SAM" id="Phobius"/>
    </source>
</evidence>
<keyword evidence="5 8" id="KW-0812">Transmembrane</keyword>
<dbReference type="OrthoDB" id="117535at2"/>
<feature type="transmembrane region" description="Helical" evidence="8">
    <location>
        <begin position="158"/>
        <end position="186"/>
    </location>
</feature>
<keyword evidence="4" id="KW-1003">Cell membrane</keyword>
<comment type="similarity">
    <text evidence="2">Belongs to the autoinducer-2 exporter (AI-2E) (TC 2.A.86) family.</text>
</comment>
<dbReference type="Proteomes" id="UP000234456">
    <property type="component" value="Unassembled WGS sequence"/>
</dbReference>
<dbReference type="PANTHER" id="PTHR21716">
    <property type="entry name" value="TRANSMEMBRANE PROTEIN"/>
    <property type="match status" value="1"/>
</dbReference>
<keyword evidence="7 8" id="KW-0472">Membrane</keyword>
<dbReference type="PANTHER" id="PTHR21716:SF53">
    <property type="entry name" value="PERMEASE PERM-RELATED"/>
    <property type="match status" value="1"/>
</dbReference>
<evidence type="ECO:0000256" key="5">
    <source>
        <dbReference type="ARBA" id="ARBA00022692"/>
    </source>
</evidence>